<protein>
    <submittedName>
        <fullName evidence="3">Uncharacterized protein</fullName>
    </submittedName>
</protein>
<feature type="region of interest" description="Disordered" evidence="1">
    <location>
        <begin position="78"/>
        <end position="101"/>
    </location>
</feature>
<dbReference type="Proteomes" id="UP000290572">
    <property type="component" value="Unassembled WGS sequence"/>
</dbReference>
<accession>A0A498LWB6</accession>
<name>A0A498LWB6_LABRO</name>
<evidence type="ECO:0000256" key="2">
    <source>
        <dbReference type="SAM" id="SignalP"/>
    </source>
</evidence>
<dbReference type="AlphaFoldDB" id="A0A498LWB6"/>
<dbReference type="EMBL" id="QBIY01013151">
    <property type="protein sequence ID" value="RXN11124.1"/>
    <property type="molecule type" value="Genomic_DNA"/>
</dbReference>
<keyword evidence="4" id="KW-1185">Reference proteome</keyword>
<feature type="compositionally biased region" description="Polar residues" evidence="1">
    <location>
        <begin position="78"/>
        <end position="87"/>
    </location>
</feature>
<organism evidence="3 4">
    <name type="scientific">Labeo rohita</name>
    <name type="common">Indian major carp</name>
    <name type="synonym">Cyprinus rohita</name>
    <dbReference type="NCBI Taxonomy" id="84645"/>
    <lineage>
        <taxon>Eukaryota</taxon>
        <taxon>Metazoa</taxon>
        <taxon>Chordata</taxon>
        <taxon>Craniata</taxon>
        <taxon>Vertebrata</taxon>
        <taxon>Euteleostomi</taxon>
        <taxon>Actinopterygii</taxon>
        <taxon>Neopterygii</taxon>
        <taxon>Teleostei</taxon>
        <taxon>Ostariophysi</taxon>
        <taxon>Cypriniformes</taxon>
        <taxon>Cyprinidae</taxon>
        <taxon>Labeoninae</taxon>
        <taxon>Labeonini</taxon>
        <taxon>Labeo</taxon>
    </lineage>
</organism>
<feature type="signal peptide" evidence="2">
    <location>
        <begin position="1"/>
        <end position="27"/>
    </location>
</feature>
<evidence type="ECO:0000313" key="3">
    <source>
        <dbReference type="EMBL" id="RXN11124.1"/>
    </source>
</evidence>
<evidence type="ECO:0000313" key="4">
    <source>
        <dbReference type="Proteomes" id="UP000290572"/>
    </source>
</evidence>
<feature type="chain" id="PRO_5019755958" evidence="2">
    <location>
        <begin position="28"/>
        <end position="101"/>
    </location>
</feature>
<comment type="caution">
    <text evidence="3">The sequence shown here is derived from an EMBL/GenBank/DDBJ whole genome shotgun (WGS) entry which is preliminary data.</text>
</comment>
<keyword evidence="2" id="KW-0732">Signal</keyword>
<sequence length="101" mass="11219">MNHSYTLVLEFDAVAALLLKYVLQVAAGQLGQGKCACGYYKQLASREMDRERMGERGWRGQFKLKVLITGPSLEFTGPGTQKDTLLSSGHEELPRSIKDLT</sequence>
<evidence type="ECO:0000256" key="1">
    <source>
        <dbReference type="SAM" id="MobiDB-lite"/>
    </source>
</evidence>
<proteinExistence type="predicted"/>
<feature type="compositionally biased region" description="Basic and acidic residues" evidence="1">
    <location>
        <begin position="89"/>
        <end position="101"/>
    </location>
</feature>
<reference evidence="3 4" key="1">
    <citation type="submission" date="2018-03" db="EMBL/GenBank/DDBJ databases">
        <title>Draft genome sequence of Rohu Carp (Labeo rohita).</title>
        <authorList>
            <person name="Das P."/>
            <person name="Kushwaha B."/>
            <person name="Joshi C.G."/>
            <person name="Kumar D."/>
            <person name="Nagpure N.S."/>
            <person name="Sahoo L."/>
            <person name="Das S.P."/>
            <person name="Bit A."/>
            <person name="Patnaik S."/>
            <person name="Meher P.K."/>
            <person name="Jayasankar P."/>
            <person name="Koringa P.G."/>
            <person name="Patel N.V."/>
            <person name="Hinsu A.T."/>
            <person name="Kumar R."/>
            <person name="Pandey M."/>
            <person name="Agarwal S."/>
            <person name="Srivastava S."/>
            <person name="Singh M."/>
            <person name="Iquebal M.A."/>
            <person name="Jaiswal S."/>
            <person name="Angadi U.B."/>
            <person name="Kumar N."/>
            <person name="Raza M."/>
            <person name="Shah T.M."/>
            <person name="Rai A."/>
            <person name="Jena J.K."/>
        </authorList>
    </citation>
    <scope>NUCLEOTIDE SEQUENCE [LARGE SCALE GENOMIC DNA]</scope>
    <source>
        <strain evidence="3">DASCIFA01</strain>
        <tissue evidence="3">Testis</tissue>
    </source>
</reference>
<gene>
    <name evidence="3" type="ORF">ROHU_030224</name>
</gene>